<evidence type="ECO:0000256" key="1">
    <source>
        <dbReference type="SAM" id="MobiDB-lite"/>
    </source>
</evidence>
<feature type="region of interest" description="Disordered" evidence="1">
    <location>
        <begin position="1"/>
        <end position="44"/>
    </location>
</feature>
<evidence type="ECO:0000313" key="3">
    <source>
        <dbReference type="Proteomes" id="UP000319004"/>
    </source>
</evidence>
<keyword evidence="3" id="KW-1185">Reference proteome</keyword>
<dbReference type="EMBL" id="CP037423">
    <property type="protein sequence ID" value="QDV40232.1"/>
    <property type="molecule type" value="Genomic_DNA"/>
</dbReference>
<feature type="compositionally biased region" description="Polar residues" evidence="1">
    <location>
        <begin position="13"/>
        <end position="24"/>
    </location>
</feature>
<dbReference type="AlphaFoldDB" id="A0A518HHC3"/>
<sequence length="111" mass="12031">MTLRGGIRLGWKANTQRPTPNTQHHGIGAVWPGPEPEGLRPMPHTLTPSGVFVVSGRARALRSVTVFLKRDRTARAVLLTPSEPKKVALGLRGLNRQPARASVRASPLMSI</sequence>
<protein>
    <submittedName>
        <fullName evidence="2">Uncharacterized protein</fullName>
    </submittedName>
</protein>
<dbReference type="Proteomes" id="UP000319004">
    <property type="component" value="Chromosome"/>
</dbReference>
<organism evidence="2 3">
    <name type="scientific">Stieleria neptunia</name>
    <dbReference type="NCBI Taxonomy" id="2527979"/>
    <lineage>
        <taxon>Bacteria</taxon>
        <taxon>Pseudomonadati</taxon>
        <taxon>Planctomycetota</taxon>
        <taxon>Planctomycetia</taxon>
        <taxon>Pirellulales</taxon>
        <taxon>Pirellulaceae</taxon>
        <taxon>Stieleria</taxon>
    </lineage>
</organism>
<accession>A0A518HHC3</accession>
<proteinExistence type="predicted"/>
<reference evidence="2 3" key="1">
    <citation type="submission" date="2019-03" db="EMBL/GenBank/DDBJ databases">
        <title>Deep-cultivation of Planctomycetes and their phenomic and genomic characterization uncovers novel biology.</title>
        <authorList>
            <person name="Wiegand S."/>
            <person name="Jogler M."/>
            <person name="Boedeker C."/>
            <person name="Pinto D."/>
            <person name="Vollmers J."/>
            <person name="Rivas-Marin E."/>
            <person name="Kohn T."/>
            <person name="Peeters S.H."/>
            <person name="Heuer A."/>
            <person name="Rast P."/>
            <person name="Oberbeckmann S."/>
            <person name="Bunk B."/>
            <person name="Jeske O."/>
            <person name="Meyerdierks A."/>
            <person name="Storesund J.E."/>
            <person name="Kallscheuer N."/>
            <person name="Luecker S."/>
            <person name="Lage O.M."/>
            <person name="Pohl T."/>
            <person name="Merkel B.J."/>
            <person name="Hornburger P."/>
            <person name="Mueller R.-W."/>
            <person name="Bruemmer F."/>
            <person name="Labrenz M."/>
            <person name="Spormann A.M."/>
            <person name="Op den Camp H."/>
            <person name="Overmann J."/>
            <person name="Amann R."/>
            <person name="Jetten M.S.M."/>
            <person name="Mascher T."/>
            <person name="Medema M.H."/>
            <person name="Devos D.P."/>
            <person name="Kaster A.-K."/>
            <person name="Ovreas L."/>
            <person name="Rohde M."/>
            <person name="Galperin M.Y."/>
            <person name="Jogler C."/>
        </authorList>
    </citation>
    <scope>NUCLEOTIDE SEQUENCE [LARGE SCALE GENOMIC DNA]</scope>
    <source>
        <strain evidence="2 3">Enr13</strain>
    </source>
</reference>
<gene>
    <name evidence="2" type="ORF">Enr13x_00380</name>
</gene>
<evidence type="ECO:0000313" key="2">
    <source>
        <dbReference type="EMBL" id="QDV40232.1"/>
    </source>
</evidence>
<name>A0A518HHC3_9BACT</name>
<dbReference type="KEGG" id="snep:Enr13x_00380"/>